<dbReference type="Proteomes" id="UP000243558">
    <property type="component" value="Unassembled WGS sequence"/>
</dbReference>
<comment type="caution">
    <text evidence="2">The sequence shown here is derived from an EMBL/GenBank/DDBJ whole genome shotgun (WGS) entry which is preliminary data.</text>
</comment>
<dbReference type="GO" id="GO:0046820">
    <property type="term" value="F:4-amino-4-deoxychorismate synthase activity"/>
    <property type="evidence" value="ECO:0007669"/>
    <property type="project" value="TreeGrafter"/>
</dbReference>
<evidence type="ECO:0000313" key="3">
    <source>
        <dbReference type="Proteomes" id="UP000243558"/>
    </source>
</evidence>
<dbReference type="EMBL" id="JTJM01000041">
    <property type="protein sequence ID" value="OBW91140.1"/>
    <property type="molecule type" value="Genomic_DNA"/>
</dbReference>
<dbReference type="PRINTS" id="PR00095">
    <property type="entry name" value="ANTSNTHASEI"/>
</dbReference>
<dbReference type="InterPro" id="IPR005801">
    <property type="entry name" value="ADC_synthase"/>
</dbReference>
<accession>A0A1A7NNF3</accession>
<protein>
    <submittedName>
        <fullName evidence="2">Aminobenzoate synthetase</fullName>
    </submittedName>
</protein>
<dbReference type="AlphaFoldDB" id="A0A1A7NNF3"/>
<evidence type="ECO:0000313" key="2">
    <source>
        <dbReference type="EMBL" id="OBW91140.1"/>
    </source>
</evidence>
<reference evidence="2 3" key="1">
    <citation type="submission" date="2014-11" db="EMBL/GenBank/DDBJ databases">
        <title>Pan-genome of Gallibacterium spp.</title>
        <authorList>
            <person name="Kudirkiene E."/>
            <person name="Bojesen A.M."/>
        </authorList>
    </citation>
    <scope>NUCLEOTIDE SEQUENCE [LARGE SCALE GENOMIC DNA]</scope>
    <source>
        <strain evidence="2 3">F151</strain>
    </source>
</reference>
<organism evidence="2 3">
    <name type="scientific">Gallibacterium genomosp. 3</name>
    <dbReference type="NCBI Taxonomy" id="505345"/>
    <lineage>
        <taxon>Bacteria</taxon>
        <taxon>Pseudomonadati</taxon>
        <taxon>Pseudomonadota</taxon>
        <taxon>Gammaproteobacteria</taxon>
        <taxon>Pasteurellales</taxon>
        <taxon>Pasteurellaceae</taxon>
        <taxon>Gallibacterium</taxon>
    </lineage>
</organism>
<name>A0A1A7NNF3_9PAST</name>
<dbReference type="NCBIfam" id="NF005486">
    <property type="entry name" value="PRK07093.1"/>
    <property type="match status" value="1"/>
</dbReference>
<dbReference type="Pfam" id="PF00425">
    <property type="entry name" value="Chorismate_bind"/>
    <property type="match status" value="1"/>
</dbReference>
<evidence type="ECO:0000259" key="1">
    <source>
        <dbReference type="Pfam" id="PF00425"/>
    </source>
</evidence>
<dbReference type="GO" id="GO:0000162">
    <property type="term" value="P:L-tryptophan biosynthetic process"/>
    <property type="evidence" value="ECO:0007669"/>
    <property type="project" value="TreeGrafter"/>
</dbReference>
<proteinExistence type="predicted"/>
<dbReference type="PANTHER" id="PTHR11236">
    <property type="entry name" value="AMINOBENZOATE/ANTHRANILATE SYNTHASE"/>
    <property type="match status" value="1"/>
</dbReference>
<dbReference type="InterPro" id="IPR019999">
    <property type="entry name" value="Anth_synth_I-like"/>
</dbReference>
<dbReference type="PATRIC" id="fig|505345.7.peg.1695"/>
<feature type="domain" description="Chorismate-utilising enzyme C-terminal" evidence="1">
    <location>
        <begin position="78"/>
        <end position="321"/>
    </location>
</feature>
<keyword evidence="3" id="KW-1185">Reference proteome</keyword>
<sequence>MNQAKNLNSVAHHFYCNVMTEPFFFLIDFELQQPRVIPFAEAAEQGIYFNILGINNIPPSFITHVKPLSLTAKPMAFSDYQQGFNLVQEQIQRGNSYLLNLTYPTKIETNYSLRDIFMLSEAPYKLYFQDRFVCFSPECFIRINNNKIYTYPMKGTIKADMPNAREQLLSCKKELWEHNTIVDLLRNDLAMVATNIEVSRFRYAELIQTARGAIWQTSSEICGDLDENWREDPISLLKTLLPAGSISGAPKEKTISIIQQAEQQPRRFYTGIFGYFDGENLESAVIIRYIEQTEDGLQFRSGGGITRYSEVTSEYEELLAKVYIPINKR</sequence>
<gene>
    <name evidence="2" type="ORF">QV01_08545</name>
</gene>
<dbReference type="PANTHER" id="PTHR11236:SF50">
    <property type="entry name" value="AMINODEOXYCHORISMATE SYNTHASE COMPONENT 1"/>
    <property type="match status" value="1"/>
</dbReference>
<dbReference type="InterPro" id="IPR015890">
    <property type="entry name" value="Chorismate_C"/>
</dbReference>
<dbReference type="Gene3D" id="3.60.120.10">
    <property type="entry name" value="Anthranilate synthase"/>
    <property type="match status" value="1"/>
</dbReference>
<dbReference type="SUPFAM" id="SSF56322">
    <property type="entry name" value="ADC synthase"/>
    <property type="match status" value="1"/>
</dbReference>